<keyword evidence="3" id="KW-1185">Reference proteome</keyword>
<organism evidence="2 3">
    <name type="scientific">Shinella curvata</name>
    <dbReference type="NCBI Taxonomy" id="1817964"/>
    <lineage>
        <taxon>Bacteria</taxon>
        <taxon>Pseudomonadati</taxon>
        <taxon>Pseudomonadota</taxon>
        <taxon>Alphaproteobacteria</taxon>
        <taxon>Hyphomicrobiales</taxon>
        <taxon>Rhizobiaceae</taxon>
        <taxon>Shinella</taxon>
    </lineage>
</organism>
<gene>
    <name evidence="2" type="ORF">GB928_010490</name>
</gene>
<evidence type="ECO:0000313" key="3">
    <source>
        <dbReference type="Proteomes" id="UP001177080"/>
    </source>
</evidence>
<keyword evidence="1" id="KW-0812">Transmembrane</keyword>
<name>A0ABT8XDU7_9HYPH</name>
<dbReference type="RefSeq" id="WP_244761519.1">
    <property type="nucleotide sequence ID" value="NZ_JALJCJ010000003.1"/>
</dbReference>
<dbReference type="PANTHER" id="PTHR34989">
    <property type="entry name" value="PROTEIN HDED"/>
    <property type="match status" value="1"/>
</dbReference>
<feature type="transmembrane region" description="Helical" evidence="1">
    <location>
        <begin position="95"/>
        <end position="118"/>
    </location>
</feature>
<dbReference type="PANTHER" id="PTHR34989:SF1">
    <property type="entry name" value="PROTEIN HDED"/>
    <property type="match status" value="1"/>
</dbReference>
<evidence type="ECO:0000256" key="1">
    <source>
        <dbReference type="SAM" id="Phobius"/>
    </source>
</evidence>
<accession>A0ABT8XDU7</accession>
<sequence>MDTRHAYGEQAKRWKMFLLLSVVMLTGGAASILLPAVFAFASGVVLGAVLVAVGIFKIVQSLRMRDWKGFAWQEAAGIVELIGGILIFVSPFKGALAITLLIAIVLAIHGAAQIGLAFRLRNTPARYWIAISGIVAILAGLAIVSKLPLTIGFAPGAIAGATLIVAGLSYAIVAFATRKALD</sequence>
<comment type="caution">
    <text evidence="2">The sequence shown here is derived from an EMBL/GenBank/DDBJ whole genome shotgun (WGS) entry which is preliminary data.</text>
</comment>
<dbReference type="InterPro" id="IPR005325">
    <property type="entry name" value="DUF308_memb"/>
</dbReference>
<dbReference type="EMBL" id="WHSC02000004">
    <property type="protein sequence ID" value="MDO6121608.1"/>
    <property type="molecule type" value="Genomic_DNA"/>
</dbReference>
<evidence type="ECO:0000313" key="2">
    <source>
        <dbReference type="EMBL" id="MDO6121608.1"/>
    </source>
</evidence>
<dbReference type="InterPro" id="IPR052712">
    <property type="entry name" value="Acid_resist_chaperone_HdeD"/>
</dbReference>
<feature type="transmembrane region" description="Helical" evidence="1">
    <location>
        <begin position="125"/>
        <end position="145"/>
    </location>
</feature>
<proteinExistence type="predicted"/>
<reference evidence="2" key="1">
    <citation type="submission" date="2022-04" db="EMBL/GenBank/DDBJ databases">
        <title>Shinella lacus sp. nov., a novel member of the genus Shinella from water.</title>
        <authorList>
            <person name="Deng Y."/>
        </authorList>
    </citation>
    <scope>NUCLEOTIDE SEQUENCE</scope>
    <source>
        <strain evidence="2">JCM 31239</strain>
    </source>
</reference>
<dbReference type="Pfam" id="PF03729">
    <property type="entry name" value="DUF308"/>
    <property type="match status" value="1"/>
</dbReference>
<feature type="transmembrane region" description="Helical" evidence="1">
    <location>
        <begin position="40"/>
        <end position="59"/>
    </location>
</feature>
<feature type="transmembrane region" description="Helical" evidence="1">
    <location>
        <begin position="151"/>
        <end position="176"/>
    </location>
</feature>
<keyword evidence="1" id="KW-1133">Transmembrane helix</keyword>
<dbReference type="Proteomes" id="UP001177080">
    <property type="component" value="Unassembled WGS sequence"/>
</dbReference>
<feature type="transmembrane region" description="Helical" evidence="1">
    <location>
        <begin position="71"/>
        <end position="89"/>
    </location>
</feature>
<keyword evidence="1" id="KW-0472">Membrane</keyword>
<feature type="transmembrane region" description="Helical" evidence="1">
    <location>
        <begin position="16"/>
        <end position="34"/>
    </location>
</feature>
<protein>
    <submittedName>
        <fullName evidence="2">DUF308 domain-containing protein</fullName>
    </submittedName>
</protein>